<comment type="caution">
    <text evidence="3">The sequence shown here is derived from an EMBL/GenBank/DDBJ whole genome shotgun (WGS) entry which is preliminary data.</text>
</comment>
<evidence type="ECO:0000256" key="1">
    <source>
        <dbReference type="SAM" id="MobiDB-lite"/>
    </source>
</evidence>
<evidence type="ECO:0000313" key="4">
    <source>
        <dbReference type="Proteomes" id="UP000193411"/>
    </source>
</evidence>
<dbReference type="EMBL" id="MCFL01000008">
    <property type="protein sequence ID" value="ORZ38528.1"/>
    <property type="molecule type" value="Genomic_DNA"/>
</dbReference>
<keyword evidence="2" id="KW-0472">Membrane</keyword>
<proteinExistence type="predicted"/>
<evidence type="ECO:0000313" key="3">
    <source>
        <dbReference type="EMBL" id="ORZ38528.1"/>
    </source>
</evidence>
<evidence type="ECO:0000256" key="2">
    <source>
        <dbReference type="SAM" id="Phobius"/>
    </source>
</evidence>
<reference evidence="3 4" key="1">
    <citation type="submission" date="2016-07" db="EMBL/GenBank/DDBJ databases">
        <title>Pervasive Adenine N6-methylation of Active Genes in Fungi.</title>
        <authorList>
            <consortium name="DOE Joint Genome Institute"/>
            <person name="Mondo S.J."/>
            <person name="Dannebaum R.O."/>
            <person name="Kuo R.C."/>
            <person name="Labutti K."/>
            <person name="Haridas S."/>
            <person name="Kuo A."/>
            <person name="Salamov A."/>
            <person name="Ahrendt S.R."/>
            <person name="Lipzen A."/>
            <person name="Sullivan W."/>
            <person name="Andreopoulos W.B."/>
            <person name="Clum A."/>
            <person name="Lindquist E."/>
            <person name="Daum C."/>
            <person name="Ramamoorthy G.K."/>
            <person name="Gryganskyi A."/>
            <person name="Culley D."/>
            <person name="Magnuson J.K."/>
            <person name="James T.Y."/>
            <person name="O'Malley M.A."/>
            <person name="Stajich J.E."/>
            <person name="Spatafora J.W."/>
            <person name="Visel A."/>
            <person name="Grigoriev I.V."/>
        </authorList>
    </citation>
    <scope>NUCLEOTIDE SEQUENCE [LARGE SCALE GENOMIC DNA]</scope>
    <source>
        <strain evidence="3 4">PL171</strain>
    </source>
</reference>
<accession>A0A1Y2HV92</accession>
<organism evidence="3 4">
    <name type="scientific">Catenaria anguillulae PL171</name>
    <dbReference type="NCBI Taxonomy" id="765915"/>
    <lineage>
        <taxon>Eukaryota</taxon>
        <taxon>Fungi</taxon>
        <taxon>Fungi incertae sedis</taxon>
        <taxon>Blastocladiomycota</taxon>
        <taxon>Blastocladiomycetes</taxon>
        <taxon>Blastocladiales</taxon>
        <taxon>Catenariaceae</taxon>
        <taxon>Catenaria</taxon>
    </lineage>
</organism>
<gene>
    <name evidence="3" type="ORF">BCR44DRAFT_1428450</name>
</gene>
<feature type="region of interest" description="Disordered" evidence="1">
    <location>
        <begin position="164"/>
        <end position="193"/>
    </location>
</feature>
<keyword evidence="2" id="KW-1133">Transmembrane helix</keyword>
<feature type="compositionally biased region" description="Basic and acidic residues" evidence="1">
    <location>
        <begin position="164"/>
        <end position="176"/>
    </location>
</feature>
<protein>
    <submittedName>
        <fullName evidence="3">Uncharacterized protein</fullName>
    </submittedName>
</protein>
<name>A0A1Y2HV92_9FUNG</name>
<dbReference type="Proteomes" id="UP000193411">
    <property type="component" value="Unassembled WGS sequence"/>
</dbReference>
<keyword evidence="2" id="KW-0812">Transmembrane</keyword>
<sequence>MRKPGTSPSPPQRANNNFTCLQGAPNQHRGKCYQNLKDHNVPLCDPSLATVTMDATGATAAPEAPTSLAAGAVVGIVIGSIVLAGALFMFGVRSIRRQRPGTGSGEPNKGQVSSEAQCKPLVDEDVLYLPGPVIVPLADDGDLFLPGVMFGTSAESAHVELEVEEGKMDDTQEEAKTSVGDVGRRQAQCDVNP</sequence>
<feature type="region of interest" description="Disordered" evidence="1">
    <location>
        <begin position="1"/>
        <end position="21"/>
    </location>
</feature>
<keyword evidence="4" id="KW-1185">Reference proteome</keyword>
<dbReference type="AlphaFoldDB" id="A0A1Y2HV92"/>
<feature type="transmembrane region" description="Helical" evidence="2">
    <location>
        <begin position="68"/>
        <end position="90"/>
    </location>
</feature>